<evidence type="ECO:0000256" key="1">
    <source>
        <dbReference type="ARBA" id="ARBA00022741"/>
    </source>
</evidence>
<reference evidence="5 7" key="1">
    <citation type="submission" date="2018-06" db="EMBL/GenBank/DDBJ databases">
        <title>Genomic Encyclopedia of Archaeal and Bacterial Type Strains, Phase II (KMG-II): from individual species to whole genera.</title>
        <authorList>
            <person name="Goeker M."/>
        </authorList>
    </citation>
    <scope>NUCLEOTIDE SEQUENCE [LARGE SCALE GENOMIC DNA]</scope>
    <source>
        <strain evidence="5 7">DSM 22686</strain>
    </source>
</reference>
<keyword evidence="1" id="KW-0547">Nucleotide-binding</keyword>
<protein>
    <submittedName>
        <fullName evidence="6">5-oxoprolinase subunit PxpB</fullName>
        <ecNumber evidence="6">3.5.2.9</ecNumber>
    </submittedName>
    <submittedName>
        <fullName evidence="5">Inhibitor of KinA</fullName>
    </submittedName>
</protein>
<comment type="caution">
    <text evidence="5">The sequence shown here is derived from an EMBL/GenBank/DDBJ whole genome shotgun (WGS) entry which is preliminary data.</text>
</comment>
<dbReference type="Gene3D" id="2.40.100.10">
    <property type="entry name" value="Cyclophilin-like"/>
    <property type="match status" value="1"/>
</dbReference>
<proteinExistence type="predicted"/>
<dbReference type="EMBL" id="QKZU01000009">
    <property type="protein sequence ID" value="PZX55472.1"/>
    <property type="molecule type" value="Genomic_DNA"/>
</dbReference>
<dbReference type="SUPFAM" id="SSF50891">
    <property type="entry name" value="Cyclophilin-like"/>
    <property type="match status" value="1"/>
</dbReference>
<dbReference type="GO" id="GO:0005524">
    <property type="term" value="F:ATP binding"/>
    <property type="evidence" value="ECO:0007669"/>
    <property type="project" value="UniProtKB-KW"/>
</dbReference>
<accession>A0A2W7SXE3</accession>
<dbReference type="EC" id="3.5.2.9" evidence="6"/>
<evidence type="ECO:0000256" key="2">
    <source>
        <dbReference type="ARBA" id="ARBA00022801"/>
    </source>
</evidence>
<dbReference type="GO" id="GO:0017168">
    <property type="term" value="F:5-oxoprolinase (ATP-hydrolyzing) activity"/>
    <property type="evidence" value="ECO:0007669"/>
    <property type="project" value="UniProtKB-EC"/>
</dbReference>
<evidence type="ECO:0000313" key="7">
    <source>
        <dbReference type="Proteomes" id="UP000249115"/>
    </source>
</evidence>
<feature type="domain" description="Carboxyltransferase" evidence="4">
    <location>
        <begin position="5"/>
        <end position="204"/>
    </location>
</feature>
<dbReference type="Proteomes" id="UP000249115">
    <property type="component" value="Unassembled WGS sequence"/>
</dbReference>
<evidence type="ECO:0000313" key="8">
    <source>
        <dbReference type="Proteomes" id="UP000321927"/>
    </source>
</evidence>
<dbReference type="InterPro" id="IPR010016">
    <property type="entry name" value="PxpB"/>
</dbReference>
<dbReference type="Pfam" id="PF02682">
    <property type="entry name" value="CT_C_D"/>
    <property type="match status" value="1"/>
</dbReference>
<evidence type="ECO:0000256" key="3">
    <source>
        <dbReference type="ARBA" id="ARBA00022840"/>
    </source>
</evidence>
<dbReference type="PANTHER" id="PTHR34698">
    <property type="entry name" value="5-OXOPROLINASE SUBUNIT B"/>
    <property type="match status" value="1"/>
</dbReference>
<evidence type="ECO:0000259" key="4">
    <source>
        <dbReference type="SMART" id="SM00796"/>
    </source>
</evidence>
<reference evidence="6 8" key="2">
    <citation type="submission" date="2019-08" db="EMBL/GenBank/DDBJ databases">
        <title>Genome of Algoriphagus ratkowskyi IC026.</title>
        <authorList>
            <person name="Bowman J.P."/>
        </authorList>
    </citation>
    <scope>NUCLEOTIDE SEQUENCE [LARGE SCALE GENOMIC DNA]</scope>
    <source>
        <strain evidence="6 8">IC026</strain>
    </source>
</reference>
<name>A0A2W7SXE3_9BACT</name>
<organism evidence="5 7">
    <name type="scientific">Algoriphagus ratkowskyi</name>
    <dbReference type="NCBI Taxonomy" id="57028"/>
    <lineage>
        <taxon>Bacteria</taxon>
        <taxon>Pseudomonadati</taxon>
        <taxon>Bacteroidota</taxon>
        <taxon>Cytophagia</taxon>
        <taxon>Cytophagales</taxon>
        <taxon>Cyclobacteriaceae</taxon>
        <taxon>Algoriphagus</taxon>
    </lineage>
</organism>
<evidence type="ECO:0000313" key="5">
    <source>
        <dbReference type="EMBL" id="PZX55472.1"/>
    </source>
</evidence>
<keyword evidence="2 6" id="KW-0378">Hydrolase</keyword>
<keyword evidence="8" id="KW-1185">Reference proteome</keyword>
<gene>
    <name evidence="6" type="primary">pxpB</name>
    <name evidence="6" type="ORF">ESW18_00310</name>
    <name evidence="5" type="ORF">LV84_02610</name>
</gene>
<dbReference type="InterPro" id="IPR029000">
    <property type="entry name" value="Cyclophilin-like_dom_sf"/>
</dbReference>
<dbReference type="EMBL" id="VORV01000001">
    <property type="protein sequence ID" value="TXD79611.1"/>
    <property type="molecule type" value="Genomic_DNA"/>
</dbReference>
<keyword evidence="3" id="KW-0067">ATP-binding</keyword>
<dbReference type="Proteomes" id="UP000321927">
    <property type="component" value="Unassembled WGS sequence"/>
</dbReference>
<dbReference type="NCBIfam" id="TIGR00370">
    <property type="entry name" value="5-oxoprolinase subunit PxpB"/>
    <property type="match status" value="1"/>
</dbReference>
<dbReference type="PANTHER" id="PTHR34698:SF2">
    <property type="entry name" value="5-OXOPROLINASE SUBUNIT B"/>
    <property type="match status" value="1"/>
</dbReference>
<evidence type="ECO:0000313" key="6">
    <source>
        <dbReference type="EMBL" id="TXD79611.1"/>
    </source>
</evidence>
<dbReference type="AlphaFoldDB" id="A0A2W7SXE3"/>
<dbReference type="InterPro" id="IPR003833">
    <property type="entry name" value="CT_C_D"/>
</dbReference>
<dbReference type="SMART" id="SM00796">
    <property type="entry name" value="AHS1"/>
    <property type="match status" value="1"/>
</dbReference>
<sequence length="233" mass="26203">MGLKPTLTQISPLIYEFEWNLNISDTLLQLQLSLKTKLLENFPNKILELRIGFKTLALVFTKPMESAKLIDWLGSLNPEEAAEPLPNKIWQIPVCYAPETGRDLKTLASEKNLKQEEVILLHSQELYRLHFYGFLPGFMYLNGLHTSLHTPRKSVPDRSVPAGSIAIGASQTGIYPSSSPGGWHLIGQTPLSLFDPRQAKPVFASAGEQIEFVPISLREFENAKRHPSQPQFK</sequence>
<dbReference type="RefSeq" id="WP_086501837.1">
    <property type="nucleotide sequence ID" value="NZ_VORV01000001.1"/>
</dbReference>